<dbReference type="PANTHER" id="PTHR32063">
    <property type="match status" value="1"/>
</dbReference>
<dbReference type="Proteomes" id="UP000065521">
    <property type="component" value="Unassembled WGS sequence"/>
</dbReference>
<evidence type="ECO:0000259" key="2">
    <source>
        <dbReference type="Pfam" id="PF00501"/>
    </source>
</evidence>
<dbReference type="SUPFAM" id="SSF82866">
    <property type="entry name" value="Multidrug efflux transporter AcrB transmembrane domain"/>
    <property type="match status" value="1"/>
</dbReference>
<feature type="transmembrane region" description="Helical" evidence="1">
    <location>
        <begin position="212"/>
        <end position="236"/>
    </location>
</feature>
<evidence type="ECO:0000313" key="3">
    <source>
        <dbReference type="EMBL" id="KUZ95059.1"/>
    </source>
</evidence>
<dbReference type="SUPFAM" id="SSF56801">
    <property type="entry name" value="Acetyl-CoA synthetase-like"/>
    <property type="match status" value="1"/>
</dbReference>
<dbReference type="InterPro" id="IPR000873">
    <property type="entry name" value="AMP-dep_synth/lig_dom"/>
</dbReference>
<evidence type="ECO:0000256" key="1">
    <source>
        <dbReference type="SAM" id="Phobius"/>
    </source>
</evidence>
<feature type="domain" description="AMP-dependent synthetase/ligase" evidence="2">
    <location>
        <begin position="21"/>
        <end position="119"/>
    </location>
</feature>
<name>A0A102LJV7_9BURK</name>
<dbReference type="GO" id="GO:0005886">
    <property type="term" value="C:plasma membrane"/>
    <property type="evidence" value="ECO:0007669"/>
    <property type="project" value="TreeGrafter"/>
</dbReference>
<dbReference type="Gene3D" id="1.20.1640.10">
    <property type="entry name" value="Multidrug efflux transporter AcrB transmembrane domain"/>
    <property type="match status" value="1"/>
</dbReference>
<reference evidence="3 4" key="1">
    <citation type="submission" date="2015-11" db="EMBL/GenBank/DDBJ databases">
        <title>Expanding the genomic diversity of Burkholderia species for the development of highly accurate diagnostics.</title>
        <authorList>
            <person name="Sahl J."/>
            <person name="Keim P."/>
            <person name="Wagner D."/>
        </authorList>
    </citation>
    <scope>NUCLEOTIDE SEQUENCE [LARGE SCALE GENOMIC DNA]</scope>
    <source>
        <strain evidence="3 4">RF32-BP4</strain>
    </source>
</reference>
<accession>A0A102LJV7</accession>
<feature type="transmembrane region" description="Helical" evidence="1">
    <location>
        <begin position="160"/>
        <end position="181"/>
    </location>
</feature>
<keyword evidence="1" id="KW-0472">Membrane</keyword>
<dbReference type="AlphaFoldDB" id="A0A102LJV7"/>
<organism evidence="3 4">
    <name type="scientific">Burkholderia ubonensis</name>
    <dbReference type="NCBI Taxonomy" id="101571"/>
    <lineage>
        <taxon>Bacteria</taxon>
        <taxon>Pseudomonadati</taxon>
        <taxon>Pseudomonadota</taxon>
        <taxon>Betaproteobacteria</taxon>
        <taxon>Burkholderiales</taxon>
        <taxon>Burkholderiaceae</taxon>
        <taxon>Burkholderia</taxon>
        <taxon>Burkholderia cepacia complex</taxon>
    </lineage>
</organism>
<sequence length="255" mass="27613">MPKLTPPRDTGALTVPDLLDARANARADHAPLRLPSGARLTYGAWRARSGSAALGLYQNGLRIGARVALIFDGLDWLDYAVAYMAVLRCGATAIHMNGHMPDAEIQRRLAECDCSTLIRSRFVAPPRGFSGQHFTIDELLRGDESLSAIPILPTFAAMSWLGFSLNTLTLLALAVVIGILVDDAIVEVENIEAHRRSGKSIRRSVEDAIHEIALPVVATTMALVAVFLPTATMAGITGRYFVQFGWTSVIAVHQR</sequence>
<keyword evidence="1" id="KW-1133">Transmembrane helix</keyword>
<dbReference type="Pfam" id="PF00873">
    <property type="entry name" value="ACR_tran"/>
    <property type="match status" value="1"/>
</dbReference>
<dbReference type="Pfam" id="PF00501">
    <property type="entry name" value="AMP-binding"/>
    <property type="match status" value="1"/>
</dbReference>
<gene>
    <name evidence="3" type="ORF">WI38_05380</name>
</gene>
<dbReference type="EMBL" id="LOTN01000010">
    <property type="protein sequence ID" value="KUZ95059.1"/>
    <property type="molecule type" value="Genomic_DNA"/>
</dbReference>
<keyword evidence="1" id="KW-0812">Transmembrane</keyword>
<dbReference type="GO" id="GO:0042910">
    <property type="term" value="F:xenobiotic transmembrane transporter activity"/>
    <property type="evidence" value="ECO:0007669"/>
    <property type="project" value="TreeGrafter"/>
</dbReference>
<dbReference type="Gene3D" id="3.40.50.980">
    <property type="match status" value="1"/>
</dbReference>
<proteinExistence type="predicted"/>
<dbReference type="PANTHER" id="PTHR32063:SF77">
    <property type="entry name" value="ACR FAMILY TRANSPORT PROTEIN"/>
    <property type="match status" value="1"/>
</dbReference>
<evidence type="ECO:0000313" key="4">
    <source>
        <dbReference type="Proteomes" id="UP000065521"/>
    </source>
</evidence>
<protein>
    <recommendedName>
        <fullName evidence="2">AMP-dependent synthetase/ligase domain-containing protein</fullName>
    </recommendedName>
</protein>
<comment type="caution">
    <text evidence="3">The sequence shown here is derived from an EMBL/GenBank/DDBJ whole genome shotgun (WGS) entry which is preliminary data.</text>
</comment>
<dbReference type="InterPro" id="IPR001036">
    <property type="entry name" value="Acrflvin-R"/>
</dbReference>